<dbReference type="RefSeq" id="WP_263710958.1">
    <property type="nucleotide sequence ID" value="NZ_JAOWKX010000001.1"/>
</dbReference>
<dbReference type="Gene3D" id="3.10.129.10">
    <property type="entry name" value="Hotdog Thioesterase"/>
    <property type="match status" value="1"/>
</dbReference>
<comment type="caution">
    <text evidence="2">The sequence shown here is derived from an EMBL/GenBank/DDBJ whole genome shotgun (WGS) entry which is preliminary data.</text>
</comment>
<dbReference type="EMBL" id="JAOWKX010000001">
    <property type="protein sequence ID" value="MCV2883090.1"/>
    <property type="molecule type" value="Genomic_DNA"/>
</dbReference>
<evidence type="ECO:0000313" key="3">
    <source>
        <dbReference type="Proteomes" id="UP001652504"/>
    </source>
</evidence>
<dbReference type="SUPFAM" id="SSF54637">
    <property type="entry name" value="Thioesterase/thiol ester dehydrase-isomerase"/>
    <property type="match status" value="1"/>
</dbReference>
<reference evidence="2 3" key="1">
    <citation type="submission" date="2022-10" db="EMBL/GenBank/DDBJ databases">
        <title>Aestuariibacter sp. AA17 isolated from Montipora capitata coral fragment.</title>
        <authorList>
            <person name="Emsley S.A."/>
            <person name="Pfannmuller K.M."/>
            <person name="Loughran R.M."/>
            <person name="Shlafstein M."/>
            <person name="Papke E."/>
            <person name="Saw J.H."/>
            <person name="Ushijima B."/>
            <person name="Videau P."/>
        </authorList>
    </citation>
    <scope>NUCLEOTIDE SEQUENCE [LARGE SCALE GENOMIC DNA]</scope>
    <source>
        <strain evidence="2 3">AA17</strain>
    </source>
</reference>
<keyword evidence="3" id="KW-1185">Reference proteome</keyword>
<evidence type="ECO:0000313" key="2">
    <source>
        <dbReference type="EMBL" id="MCV2883090.1"/>
    </source>
</evidence>
<dbReference type="InterPro" id="IPR029069">
    <property type="entry name" value="HotDog_dom_sf"/>
</dbReference>
<keyword evidence="1" id="KW-0378">Hydrolase</keyword>
<dbReference type="CDD" id="cd00586">
    <property type="entry name" value="4HBT"/>
    <property type="match status" value="1"/>
</dbReference>
<sequence>MPWTVTEPEIDHYQHVNNAEYVKQLERVAWSHSNSLGLTLEMYRECDRAMAIRRHEIDYLASAYLGDELLCATWIVTCDKKLKLTRQFQIIRKTDGLTILKASTQFVCIAMSTGKPKKMPTLFADIYGKAVTPDLALTETT</sequence>
<dbReference type="PANTHER" id="PTHR31793:SF37">
    <property type="entry name" value="ACYL-COA THIOESTER HYDROLASE YBGC"/>
    <property type="match status" value="1"/>
</dbReference>
<dbReference type="Proteomes" id="UP001652504">
    <property type="component" value="Unassembled WGS sequence"/>
</dbReference>
<dbReference type="InterPro" id="IPR050563">
    <property type="entry name" value="4-hydroxybenzoyl-CoA_TE"/>
</dbReference>
<protein>
    <submittedName>
        <fullName evidence="2">Acyl-CoA thioesterase</fullName>
    </submittedName>
</protein>
<dbReference type="PANTHER" id="PTHR31793">
    <property type="entry name" value="4-HYDROXYBENZOYL-COA THIOESTERASE FAMILY MEMBER"/>
    <property type="match status" value="1"/>
</dbReference>
<organism evidence="2 3">
    <name type="scientific">Fluctibacter corallii</name>
    <dbReference type="NCBI Taxonomy" id="2984329"/>
    <lineage>
        <taxon>Bacteria</taxon>
        <taxon>Pseudomonadati</taxon>
        <taxon>Pseudomonadota</taxon>
        <taxon>Gammaproteobacteria</taxon>
        <taxon>Alteromonadales</taxon>
        <taxon>Alteromonadaceae</taxon>
        <taxon>Fluctibacter</taxon>
    </lineage>
</organism>
<dbReference type="Pfam" id="PF13279">
    <property type="entry name" value="4HBT_2"/>
    <property type="match status" value="1"/>
</dbReference>
<accession>A0ABT3A331</accession>
<name>A0ABT3A331_9ALTE</name>
<gene>
    <name evidence="2" type="ORF">OE749_00075</name>
</gene>
<proteinExistence type="predicted"/>
<evidence type="ECO:0000256" key="1">
    <source>
        <dbReference type="ARBA" id="ARBA00022801"/>
    </source>
</evidence>